<keyword evidence="4" id="KW-0472">Membrane</keyword>
<dbReference type="OrthoDB" id="1668162at2759"/>
<comment type="caution">
    <text evidence="6">The sequence shown here is derived from an EMBL/GenBank/DDBJ whole genome shotgun (WGS) entry which is preliminary data.</text>
</comment>
<evidence type="ECO:0000313" key="7">
    <source>
        <dbReference type="Proteomes" id="UP000825935"/>
    </source>
</evidence>
<feature type="region of interest" description="Disordered" evidence="3">
    <location>
        <begin position="693"/>
        <end position="883"/>
    </location>
</feature>
<evidence type="ECO:0000256" key="2">
    <source>
        <dbReference type="RuleBase" id="RU361260"/>
    </source>
</evidence>
<dbReference type="InterPro" id="IPR027643">
    <property type="entry name" value="Formin-like_plant"/>
</dbReference>
<dbReference type="EMBL" id="CM035424">
    <property type="protein sequence ID" value="KAH7351552.1"/>
    <property type="molecule type" value="Genomic_DNA"/>
</dbReference>
<dbReference type="Pfam" id="PF02181">
    <property type="entry name" value="FH2"/>
    <property type="match status" value="1"/>
</dbReference>
<feature type="transmembrane region" description="Helical" evidence="4">
    <location>
        <begin position="20"/>
        <end position="42"/>
    </location>
</feature>
<evidence type="ECO:0000313" key="6">
    <source>
        <dbReference type="EMBL" id="KAH7351553.1"/>
    </source>
</evidence>
<name>A0A8T2SL44_CERRI</name>
<evidence type="ECO:0000256" key="1">
    <source>
        <dbReference type="ARBA" id="ARBA00025793"/>
    </source>
</evidence>
<keyword evidence="4" id="KW-0812">Transmembrane</keyword>
<reference evidence="6" key="1">
    <citation type="submission" date="2021-08" db="EMBL/GenBank/DDBJ databases">
        <title>WGS assembly of Ceratopteris richardii.</title>
        <authorList>
            <person name="Marchant D.B."/>
            <person name="Chen G."/>
            <person name="Jenkins J."/>
            <person name="Shu S."/>
            <person name="Leebens-Mack J."/>
            <person name="Grimwood J."/>
            <person name="Schmutz J."/>
            <person name="Soltis P."/>
            <person name="Soltis D."/>
            <person name="Chen Z.-H."/>
        </authorList>
    </citation>
    <scope>NUCLEOTIDE SEQUENCE</scope>
    <source>
        <strain evidence="6">Whitten #5841</strain>
        <tissue evidence="6">Leaf</tissue>
    </source>
</reference>
<dbReference type="PANTHER" id="PTHR23213">
    <property type="entry name" value="FORMIN-RELATED"/>
    <property type="match status" value="1"/>
</dbReference>
<feature type="compositionally biased region" description="Pro residues" evidence="3">
    <location>
        <begin position="815"/>
        <end position="842"/>
    </location>
</feature>
<dbReference type="GO" id="GO:0045010">
    <property type="term" value="P:actin nucleation"/>
    <property type="evidence" value="ECO:0007669"/>
    <property type="project" value="InterPro"/>
</dbReference>
<proteinExistence type="inferred from homology"/>
<feature type="compositionally biased region" description="Low complexity" evidence="3">
    <location>
        <begin position="805"/>
        <end position="814"/>
    </location>
</feature>
<dbReference type="SMART" id="SM00498">
    <property type="entry name" value="FH2"/>
    <property type="match status" value="1"/>
</dbReference>
<comment type="similarity">
    <text evidence="1">Belongs to the formin-like family. Class-I subfamily.</text>
</comment>
<dbReference type="GO" id="GO:0051015">
    <property type="term" value="F:actin filament binding"/>
    <property type="evidence" value="ECO:0007669"/>
    <property type="project" value="InterPro"/>
</dbReference>
<evidence type="ECO:0000259" key="5">
    <source>
        <dbReference type="PROSITE" id="PS51444"/>
    </source>
</evidence>
<gene>
    <name evidence="6" type="ORF">KP509_19G002700</name>
</gene>
<dbReference type="InterPro" id="IPR015425">
    <property type="entry name" value="FH2_Formin"/>
</dbReference>
<feature type="compositionally biased region" description="Polar residues" evidence="3">
    <location>
        <begin position="764"/>
        <end position="776"/>
    </location>
</feature>
<dbReference type="InterPro" id="IPR042201">
    <property type="entry name" value="FH2_Formin_sf"/>
</dbReference>
<sequence>MDPPAGQPQLATSSSSHKAVLIAVITTAIVTTLIIGLFFFIWKKLKSKIRADKLDAPSSFRYDNPLLDTDIRSHFWKHSSGTTSFVYATTPVKQNGVSNGSSIKADSPDLEANTAAIVSILKKDPILALGDANRTEGDQICIPRYNESNLAGGQLQLGSLHRLGPHGFRLSTMSSSETETASLNQPILSPDAVVLQGSAVTFPSHLSSLAPSETLHSSHASDGSARFSDFSFDENFNFTFDGSVGHGSSEGQLSERLLEQDLSKHCTEASVEFTAGRPSSTPEENQTDNSQLMVESIGPVVTDSQLPAISSKLPLEAVSSSRQNIQKTSAMNSAAFKFSPQSVPPLPLPPALLSEAILKQKKSAAGPEIQPSVPVRSVAAAFAKKMSEADVVAPVVSAQEIFPSVPVKSVVAAFATQACQLEALPSSCADIDLRPSIPVKVVASTFENIHAFEGVATVPSNQQPLSSEDHTSESTKFNASRVDSLPDSVESLKTSHTQGLVHAISTMALVNSSADVLNQSSMQLVHTPRPDVSLSSIVAPPWQDTNDVIHTQIVNDCQENVDLASAGSSLQESDLLNVNGAFCSSNTAFMGTQLISSSSSSDLSLSATLMAVPQQQMLKLQDSIVSDRYTETEFSNQMFQAHVRTIISPSSIPAMQKVTEPSVSPAPTSVGLSTHNEGISLLSPSSMHAEVPQPVIDAPIPPSPPLIIGSSMPTSNPSQRVPSPPLLTTTVLHSSKPPPPAPPPPSLPSRRSAVQSVHYLPSSKAGSQQSEHPSVTTKAPAPPPPPPLPTLKNSYAPPPPPPPLLASKSYSSSPSLPPPPPPPPPPLSSKKLPPAPPLPPGKGPLLPRPSAGPLSNGPPPPPVSGPRFQTLSKPPPSPQQESLHNLQKLKPLHWDKVRADPSHSMVWDRLKAGSFELNEAEIAALFGTKPSTVKAVAKAPPPTKRKGILDSKKAQNIAIQLRALKASTQDICDALLEGANMKAESLDVLVKMAPTQEEEKALLGFSGDRSELDPAERFLKSVLEIPNAFQRLQAMQFRASFKDDMMLVQDVLKVLEAACVEIRENRLFLKLLEAVLKTGNRMNKGTNRGEAEAFKLDALLRLSDVKSADGKTTLLHYVAEEIIKSEGKKFLQVLNNDGNLDRSSIGNLIPSDIPKMEDDVKRKGIEVVWKLCMQLQNVKNAAGVDADVLNQNVSKLANGLTLIQHRLKTTFQEQAESSSVFATEDTFCSNMEAFSSQGESDIARLKEEVTRVFDRVKQVTAYFHGNGRETHPLRLFIIVRDFLGMLEKVCKDLARPLRMNLRG</sequence>
<evidence type="ECO:0000256" key="3">
    <source>
        <dbReference type="SAM" id="MobiDB-lite"/>
    </source>
</evidence>
<keyword evidence="7" id="KW-1185">Reference proteome</keyword>
<dbReference type="EMBL" id="CM035424">
    <property type="protein sequence ID" value="KAH7351553.1"/>
    <property type="molecule type" value="Genomic_DNA"/>
</dbReference>
<accession>A0A8T2SL44</accession>
<feature type="domain" description="FH2" evidence="5">
    <location>
        <begin position="879"/>
        <end position="1303"/>
    </location>
</feature>
<dbReference type="PROSITE" id="PS51444">
    <property type="entry name" value="FH2"/>
    <property type="match status" value="1"/>
</dbReference>
<feature type="compositionally biased region" description="Pro residues" evidence="3">
    <location>
        <begin position="736"/>
        <end position="747"/>
    </location>
</feature>
<feature type="region of interest" description="Disordered" evidence="3">
    <location>
        <begin position="460"/>
        <end position="481"/>
    </location>
</feature>
<dbReference type="Proteomes" id="UP000825935">
    <property type="component" value="Chromosome 19"/>
</dbReference>
<feature type="compositionally biased region" description="Pro residues" evidence="3">
    <location>
        <begin position="780"/>
        <end position="789"/>
    </location>
</feature>
<keyword evidence="4" id="KW-1133">Transmembrane helix</keyword>
<protein>
    <recommendedName>
        <fullName evidence="2">Formin-like protein</fullName>
    </recommendedName>
</protein>
<dbReference type="Gene3D" id="1.20.58.2220">
    <property type="entry name" value="Formin, FH2 domain"/>
    <property type="match status" value="1"/>
</dbReference>
<dbReference type="PANTHER" id="PTHR23213:SF368">
    <property type="entry name" value="HISTONE H3-K79 METHYLTRANSFERASE"/>
    <property type="match status" value="1"/>
</dbReference>
<feature type="compositionally biased region" description="Low complexity" evidence="3">
    <location>
        <begin position="843"/>
        <end position="855"/>
    </location>
</feature>
<feature type="compositionally biased region" description="Polar residues" evidence="3">
    <location>
        <begin position="714"/>
        <end position="733"/>
    </location>
</feature>
<feature type="region of interest" description="Disordered" evidence="3">
    <location>
        <begin position="657"/>
        <end position="680"/>
    </location>
</feature>
<organism evidence="6 7">
    <name type="scientific">Ceratopteris richardii</name>
    <name type="common">Triangle waterfern</name>
    <dbReference type="NCBI Taxonomy" id="49495"/>
    <lineage>
        <taxon>Eukaryota</taxon>
        <taxon>Viridiplantae</taxon>
        <taxon>Streptophyta</taxon>
        <taxon>Embryophyta</taxon>
        <taxon>Tracheophyta</taxon>
        <taxon>Polypodiopsida</taxon>
        <taxon>Polypodiidae</taxon>
        <taxon>Polypodiales</taxon>
        <taxon>Pteridineae</taxon>
        <taxon>Pteridaceae</taxon>
        <taxon>Parkerioideae</taxon>
        <taxon>Ceratopteris</taxon>
    </lineage>
</organism>
<dbReference type="SUPFAM" id="SSF101447">
    <property type="entry name" value="Formin homology 2 domain (FH2 domain)"/>
    <property type="match status" value="1"/>
</dbReference>
<evidence type="ECO:0000256" key="4">
    <source>
        <dbReference type="SAM" id="Phobius"/>
    </source>
</evidence>